<protein>
    <submittedName>
        <fullName evidence="1">Uncharacterized protein</fullName>
    </submittedName>
</protein>
<reference evidence="1 2" key="1">
    <citation type="submission" date="2019-05" db="EMBL/GenBank/DDBJ databases">
        <title>Another draft genome of Portunus trituberculatus and its Hox gene families provides insights of decapod evolution.</title>
        <authorList>
            <person name="Jeong J.-H."/>
            <person name="Song I."/>
            <person name="Kim S."/>
            <person name="Choi T."/>
            <person name="Kim D."/>
            <person name="Ryu S."/>
            <person name="Kim W."/>
        </authorList>
    </citation>
    <scope>NUCLEOTIDE SEQUENCE [LARGE SCALE GENOMIC DNA]</scope>
    <source>
        <tissue evidence="1">Muscle</tissue>
    </source>
</reference>
<name>A0A5B7GAJ5_PORTR</name>
<comment type="caution">
    <text evidence="1">The sequence shown here is derived from an EMBL/GenBank/DDBJ whole genome shotgun (WGS) entry which is preliminary data.</text>
</comment>
<evidence type="ECO:0000313" key="1">
    <source>
        <dbReference type="EMBL" id="MPC53564.1"/>
    </source>
</evidence>
<organism evidence="1 2">
    <name type="scientific">Portunus trituberculatus</name>
    <name type="common">Swimming crab</name>
    <name type="synonym">Neptunus trituberculatus</name>
    <dbReference type="NCBI Taxonomy" id="210409"/>
    <lineage>
        <taxon>Eukaryota</taxon>
        <taxon>Metazoa</taxon>
        <taxon>Ecdysozoa</taxon>
        <taxon>Arthropoda</taxon>
        <taxon>Crustacea</taxon>
        <taxon>Multicrustacea</taxon>
        <taxon>Malacostraca</taxon>
        <taxon>Eumalacostraca</taxon>
        <taxon>Eucarida</taxon>
        <taxon>Decapoda</taxon>
        <taxon>Pleocyemata</taxon>
        <taxon>Brachyura</taxon>
        <taxon>Eubrachyura</taxon>
        <taxon>Portunoidea</taxon>
        <taxon>Portunidae</taxon>
        <taxon>Portuninae</taxon>
        <taxon>Portunus</taxon>
    </lineage>
</organism>
<accession>A0A5B7GAJ5</accession>
<gene>
    <name evidence="1" type="ORF">E2C01_047459</name>
</gene>
<dbReference type="AlphaFoldDB" id="A0A5B7GAJ5"/>
<dbReference type="EMBL" id="VSRR010011717">
    <property type="protein sequence ID" value="MPC53564.1"/>
    <property type="molecule type" value="Genomic_DNA"/>
</dbReference>
<proteinExistence type="predicted"/>
<dbReference type="Proteomes" id="UP000324222">
    <property type="component" value="Unassembled WGS sequence"/>
</dbReference>
<keyword evidence="2" id="KW-1185">Reference proteome</keyword>
<sequence length="59" mass="6716">MMSQNAFETVLHEKPSLHRVDVKSNVGYCDLACNSNYTQKAHSDGLGCEKPVRRQREVH</sequence>
<evidence type="ECO:0000313" key="2">
    <source>
        <dbReference type="Proteomes" id="UP000324222"/>
    </source>
</evidence>